<dbReference type="InterPro" id="IPR003817">
    <property type="entry name" value="PS_Dcarbxylase"/>
</dbReference>
<comment type="similarity">
    <text evidence="13">Belongs to the phosphatidylserine decarboxylase family. PSD-B subfamily. Eukaryotic type I sub-subfamily.</text>
</comment>
<comment type="cofactor">
    <cofactor evidence="13">
        <name>pyruvate</name>
        <dbReference type="ChEBI" id="CHEBI:15361"/>
    </cofactor>
    <text evidence="13">Binds 1 pyruvoyl group covalently per subunit.</text>
</comment>
<comment type="function">
    <text evidence="12">Catalyzes the formation of phosphatidylethanolamine (PtdEtn) from phosphatidylserine (PtdSer). Plays a central role in phospholipid metabolism and in the interorganelle trafficking of phosphatidylserine. May be involved in lipid droplet biogenesis at the endoplasmic reticulum membrane.</text>
</comment>
<comment type="subcellular location">
    <molecule>Phosphatidylserine decarboxylase beta chain</molecule>
    <subcellularLocation>
        <location evidence="13">Mitochondrion inner membrane</location>
        <topology evidence="13">Single-pass membrane protein</topology>
        <orientation evidence="13">Intermembrane side</orientation>
    </subcellularLocation>
</comment>
<comment type="catalytic activity">
    <reaction evidence="13">
        <text>a 1,2-diacyl-sn-glycero-3-phospho-L-serine + H(+) = a 1,2-diacyl-sn-glycero-3-phosphoethanolamine + CO2</text>
        <dbReference type="Rhea" id="RHEA:20828"/>
        <dbReference type="ChEBI" id="CHEBI:15378"/>
        <dbReference type="ChEBI" id="CHEBI:16526"/>
        <dbReference type="ChEBI" id="CHEBI:57262"/>
        <dbReference type="ChEBI" id="CHEBI:64612"/>
        <dbReference type="EC" id="4.1.1.65"/>
    </reaction>
</comment>
<evidence type="ECO:0000256" key="3">
    <source>
        <dbReference type="ARBA" id="ARBA00022692"/>
    </source>
</evidence>
<feature type="active site" description="Charge relay system; for autoendoproteolytic cleavage activity" evidence="13">
    <location>
        <position position="252"/>
    </location>
</feature>
<feature type="active site" description="Charge relay system; for autoendoproteolytic cleavage activity" evidence="13">
    <location>
        <position position="357"/>
    </location>
</feature>
<dbReference type="EMBL" id="OU900095">
    <property type="protein sequence ID" value="CAG9859362.1"/>
    <property type="molecule type" value="Genomic_DNA"/>
</dbReference>
<evidence type="ECO:0000256" key="8">
    <source>
        <dbReference type="ARBA" id="ARBA00023209"/>
    </source>
</evidence>
<evidence type="ECO:0000256" key="9">
    <source>
        <dbReference type="ARBA" id="ARBA00023239"/>
    </source>
</evidence>
<comment type="pathway">
    <text evidence="1">Lipid metabolism.</text>
</comment>
<keyword evidence="13" id="KW-0999">Mitochondrion inner membrane</keyword>
<gene>
    <name evidence="14" type="ORF">PHYEVI_LOCUS5736</name>
</gene>
<feature type="topological domain" description="Mitochondrial matrix" evidence="13">
    <location>
        <begin position="1"/>
        <end position="62"/>
    </location>
</feature>
<dbReference type="HAMAP" id="MF_03208">
    <property type="entry name" value="PS_decarb_PSD_B_type1_euk"/>
    <property type="match status" value="1"/>
</dbReference>
<keyword evidence="5 13" id="KW-1133">Transmembrane helix</keyword>
<evidence type="ECO:0000313" key="15">
    <source>
        <dbReference type="Proteomes" id="UP001153712"/>
    </source>
</evidence>
<keyword evidence="8 13" id="KW-0594">Phospholipid biosynthesis</keyword>
<feature type="active site" description="Schiff-base intermediate with substrate; via pyruvic acid; for decarboxylase activity" evidence="13">
    <location>
        <position position="357"/>
    </location>
</feature>
<dbReference type="NCBIfam" id="TIGR00163">
    <property type="entry name" value="PS_decarb"/>
    <property type="match status" value="1"/>
</dbReference>
<keyword evidence="9 13" id="KW-0456">Lyase</keyword>
<dbReference type="GO" id="GO:0016540">
    <property type="term" value="P:protein autoprocessing"/>
    <property type="evidence" value="ECO:0007669"/>
    <property type="project" value="UniProtKB-UniRule"/>
</dbReference>
<feature type="topological domain" description="Mitochondrial intermembrane" evidence="13">
    <location>
        <begin position="82"/>
        <end position="408"/>
    </location>
</feature>
<dbReference type="InterPro" id="IPR033177">
    <property type="entry name" value="PSD-B"/>
</dbReference>
<keyword evidence="13" id="KW-0496">Mitochondrion</keyword>
<evidence type="ECO:0000256" key="10">
    <source>
        <dbReference type="ARBA" id="ARBA00023264"/>
    </source>
</evidence>
<protein>
    <recommendedName>
        <fullName evidence="13">Phosphatidylserine decarboxylase proenzyme, mitochondrial</fullName>
        <ecNumber evidence="13">4.1.1.65</ecNumber>
    </recommendedName>
    <component>
        <recommendedName>
            <fullName evidence="13">Phosphatidylserine decarboxylase beta chain</fullName>
        </recommendedName>
    </component>
    <component>
        <recommendedName>
            <fullName evidence="13">Phosphatidylserine decarboxylase alpha chain</fullName>
        </recommendedName>
    </component>
</protein>
<name>A0A9N9XNC7_PHYSR</name>
<dbReference type="GO" id="GO:0006646">
    <property type="term" value="P:phosphatidylethanolamine biosynthetic process"/>
    <property type="evidence" value="ECO:0007669"/>
    <property type="project" value="UniProtKB-UniRule"/>
</dbReference>
<keyword evidence="11 13" id="KW-0670">Pyruvate</keyword>
<dbReference type="Pfam" id="PF02666">
    <property type="entry name" value="PS_Dcarbxylase"/>
    <property type="match status" value="1"/>
</dbReference>
<organism evidence="14 15">
    <name type="scientific">Phyllotreta striolata</name>
    <name type="common">Striped flea beetle</name>
    <name type="synonym">Crioceris striolata</name>
    <dbReference type="NCBI Taxonomy" id="444603"/>
    <lineage>
        <taxon>Eukaryota</taxon>
        <taxon>Metazoa</taxon>
        <taxon>Ecdysozoa</taxon>
        <taxon>Arthropoda</taxon>
        <taxon>Hexapoda</taxon>
        <taxon>Insecta</taxon>
        <taxon>Pterygota</taxon>
        <taxon>Neoptera</taxon>
        <taxon>Endopterygota</taxon>
        <taxon>Coleoptera</taxon>
        <taxon>Polyphaga</taxon>
        <taxon>Cucujiformia</taxon>
        <taxon>Chrysomeloidea</taxon>
        <taxon>Chrysomelidae</taxon>
        <taxon>Galerucinae</taxon>
        <taxon>Alticini</taxon>
        <taxon>Phyllotreta</taxon>
    </lineage>
</organism>
<dbReference type="PANTHER" id="PTHR10067">
    <property type="entry name" value="PHOSPHATIDYLSERINE DECARBOXYLASE"/>
    <property type="match status" value="1"/>
</dbReference>
<keyword evidence="3 13" id="KW-0812">Transmembrane</keyword>
<evidence type="ECO:0000256" key="11">
    <source>
        <dbReference type="ARBA" id="ARBA00023317"/>
    </source>
</evidence>
<keyword evidence="7 13" id="KW-0472">Membrane</keyword>
<sequence>MSFIIVRTKPLFYRIISFRSYVSVSRGKTTLSSRLSLTTAVKRDISTKESSSSSQWQTIFTRFLPVGICLIAVMQWRAFRRRQKSLESYTASKWEISCYCLLPLRTVSRCWGYIADIKLPEVLRPPVYKLYSTVFDVDLSEAAADDLRTYPSLADFFARSLKEGVRKIDAASSIVAPCDGTVLHFGTVDTEQVEQVKGVTYSLRDFLGEQTPKAKNVCNGDFKTALLERPHEGNRLYQCVIYLAPGDYHRFHSPVEWKPTHRRHFSGKLLSVNPSIASWLPGLFAMNERAVYLGEWEHGFFSYTAVGATNVGTVRVYFDKTLQTNKPFKGKKYKEVCLGNKVDLKRGEIMGEFRMGSTIVLIFEAPDNFQFSIAPGAKVKMGQSLGTTERKNFVLRLTQERIFVNNGR</sequence>
<dbReference type="PANTHER" id="PTHR10067:SF6">
    <property type="entry name" value="PHOSPHATIDYLSERINE DECARBOXYLASE PROENZYME, MITOCHONDRIAL"/>
    <property type="match status" value="1"/>
</dbReference>
<comment type="PTM">
    <text evidence="13">Is synthesized initially as an inactive proenzyme. Formation of the active enzyme involves a self-maturation process in which the active site pyruvoyl group is generated from an internal serine residue via an autocatalytic post-translational modification. Two non-identical subunits are generated from the proenzyme in this reaction, and the pyruvate is formed at the N-terminus of the alpha chain, which is derived from the carboxyl end of the proenzyme. The autoendoproteolytic cleavage occurs by a canonical serine protease mechanism, in which the side chain hydroxyl group of the serine supplies its oxygen atom to form the C-terminus of the beta chain, while the remainder of the serine residue undergoes an oxidative deamination to produce ammonia and the pyruvoyl prosthetic group on the alpha chain. During this reaction, the Ser that is part of the protease active site of the proenzyme becomes the pyruvoyl prosthetic group, which constitutes an essential element of the active site of the mature decarboxylase.</text>
</comment>
<feature type="active site" description="Charge relay system; for autoendoproteolytic cleavage activity" evidence="13">
    <location>
        <position position="179"/>
    </location>
</feature>
<dbReference type="OrthoDB" id="4330at2759"/>
<keyword evidence="13" id="KW-0865">Zymogen</keyword>
<keyword evidence="15" id="KW-1185">Reference proteome</keyword>
<feature type="site" description="Cleavage (non-hydrolytic); by autocatalysis" evidence="13">
    <location>
        <begin position="356"/>
        <end position="357"/>
    </location>
</feature>
<comment type="subcellular location">
    <molecule>Phosphatidylserine decarboxylase alpha chain</molecule>
    <subcellularLocation>
        <location evidence="13">Mitochondrion inner membrane</location>
        <topology evidence="13">Peripheral membrane protein</topology>
        <orientation evidence="13">Intermembrane side</orientation>
    </subcellularLocation>
    <text evidence="13">Anchored to the mitochondrial inner membrane through its interaction with the integral membrane beta chain.</text>
</comment>
<dbReference type="AlphaFoldDB" id="A0A9N9XNC7"/>
<dbReference type="GO" id="GO:0004609">
    <property type="term" value="F:phosphatidylserine decarboxylase activity"/>
    <property type="evidence" value="ECO:0007669"/>
    <property type="project" value="UniProtKB-UniRule"/>
</dbReference>
<evidence type="ECO:0000256" key="5">
    <source>
        <dbReference type="ARBA" id="ARBA00022989"/>
    </source>
</evidence>
<evidence type="ECO:0000256" key="7">
    <source>
        <dbReference type="ARBA" id="ARBA00023136"/>
    </source>
</evidence>
<dbReference type="Proteomes" id="UP001153712">
    <property type="component" value="Chromosome 2"/>
</dbReference>
<dbReference type="GO" id="GO:0005743">
    <property type="term" value="C:mitochondrial inner membrane"/>
    <property type="evidence" value="ECO:0007669"/>
    <property type="project" value="UniProtKB-SubCell"/>
</dbReference>
<comment type="pathway">
    <text evidence="13">Phospholipid metabolism; phosphatidylethanolamine biosynthesis; phosphatidylethanolamine from CDP-diacylglycerol: step 2/2.</text>
</comment>
<proteinExistence type="inferred from homology"/>
<evidence type="ECO:0000256" key="6">
    <source>
        <dbReference type="ARBA" id="ARBA00023098"/>
    </source>
</evidence>
<dbReference type="InterPro" id="IPR033661">
    <property type="entry name" value="PSD_type1_euk"/>
</dbReference>
<evidence type="ECO:0000256" key="2">
    <source>
        <dbReference type="ARBA" id="ARBA00022516"/>
    </source>
</evidence>
<dbReference type="EC" id="4.1.1.65" evidence="13"/>
<feature type="chain" id="PRO_5040552303" description="Phosphatidylserine decarboxylase beta chain" evidence="13">
    <location>
        <begin position="1"/>
        <end position="356"/>
    </location>
</feature>
<evidence type="ECO:0000256" key="1">
    <source>
        <dbReference type="ARBA" id="ARBA00005189"/>
    </source>
</evidence>
<feature type="modified residue" description="Pyruvic acid (Ser); by autocatalysis" evidence="13">
    <location>
        <position position="357"/>
    </location>
</feature>
<keyword evidence="6 13" id="KW-0443">Lipid metabolism</keyword>
<keyword evidence="10 13" id="KW-1208">Phospholipid metabolism</keyword>
<feature type="chain" id="PRO_5040552304" description="Phosphatidylserine decarboxylase alpha chain" evidence="13">
    <location>
        <begin position="357"/>
        <end position="408"/>
    </location>
</feature>
<comment type="subunit">
    <text evidence="13">Heterodimer of a large membrane-associated beta subunit and a small pyruvoyl-containing alpha subunit.</text>
</comment>
<keyword evidence="4 13" id="KW-0210">Decarboxylase</keyword>
<evidence type="ECO:0000256" key="4">
    <source>
        <dbReference type="ARBA" id="ARBA00022793"/>
    </source>
</evidence>
<reference evidence="14" key="1">
    <citation type="submission" date="2022-01" db="EMBL/GenBank/DDBJ databases">
        <authorList>
            <person name="King R."/>
        </authorList>
    </citation>
    <scope>NUCLEOTIDE SEQUENCE</scope>
</reference>
<evidence type="ECO:0000256" key="12">
    <source>
        <dbReference type="ARBA" id="ARBA00045136"/>
    </source>
</evidence>
<keyword evidence="2 13" id="KW-0444">Lipid biosynthesis</keyword>
<accession>A0A9N9XNC7</accession>
<evidence type="ECO:0000256" key="13">
    <source>
        <dbReference type="HAMAP-Rule" id="MF_03208"/>
    </source>
</evidence>
<evidence type="ECO:0000313" key="14">
    <source>
        <dbReference type="EMBL" id="CAG9859362.1"/>
    </source>
</evidence>